<keyword evidence="1 3" id="KW-0808">Transferase</keyword>
<protein>
    <submittedName>
        <fullName evidence="3">Glycosyl transferase group 1</fullName>
    </submittedName>
</protein>
<dbReference type="EMBL" id="LCIE01000015">
    <property type="protein sequence ID" value="KKT48920.1"/>
    <property type="molecule type" value="Genomic_DNA"/>
</dbReference>
<evidence type="ECO:0000313" key="4">
    <source>
        <dbReference type="Proteomes" id="UP000034172"/>
    </source>
</evidence>
<dbReference type="PANTHER" id="PTHR46401:SF2">
    <property type="entry name" value="GLYCOSYLTRANSFERASE WBBK-RELATED"/>
    <property type="match status" value="1"/>
</dbReference>
<dbReference type="STRING" id="1618392.UW41_C0015G0007"/>
<evidence type="ECO:0000313" key="3">
    <source>
        <dbReference type="EMBL" id="KKT48920.1"/>
    </source>
</evidence>
<gene>
    <name evidence="3" type="ORF">UW41_C0015G0007</name>
</gene>
<evidence type="ECO:0000259" key="2">
    <source>
        <dbReference type="Pfam" id="PF00534"/>
    </source>
</evidence>
<dbReference type="SUPFAM" id="SSF53756">
    <property type="entry name" value="UDP-Glycosyltransferase/glycogen phosphorylase"/>
    <property type="match status" value="1"/>
</dbReference>
<dbReference type="Proteomes" id="UP000034172">
    <property type="component" value="Unassembled WGS sequence"/>
</dbReference>
<dbReference type="PANTHER" id="PTHR46401">
    <property type="entry name" value="GLYCOSYLTRANSFERASE WBBK-RELATED"/>
    <property type="match status" value="1"/>
</dbReference>
<dbReference type="GO" id="GO:0016757">
    <property type="term" value="F:glycosyltransferase activity"/>
    <property type="evidence" value="ECO:0007669"/>
    <property type="project" value="InterPro"/>
</dbReference>
<name>A0A0G1HPQ2_9BACT</name>
<accession>A0A0G1HPQ2</accession>
<reference evidence="3 4" key="1">
    <citation type="journal article" date="2015" name="Nature">
        <title>rRNA introns, odd ribosomes, and small enigmatic genomes across a large radiation of phyla.</title>
        <authorList>
            <person name="Brown C.T."/>
            <person name="Hug L.A."/>
            <person name="Thomas B.C."/>
            <person name="Sharon I."/>
            <person name="Castelle C.J."/>
            <person name="Singh A."/>
            <person name="Wilkins M.J."/>
            <person name="Williams K.H."/>
            <person name="Banfield J.F."/>
        </authorList>
    </citation>
    <scope>NUCLEOTIDE SEQUENCE [LARGE SCALE GENOMIC DNA]</scope>
</reference>
<dbReference type="InterPro" id="IPR001296">
    <property type="entry name" value="Glyco_trans_1"/>
</dbReference>
<proteinExistence type="predicted"/>
<dbReference type="Gene3D" id="3.40.50.2000">
    <property type="entry name" value="Glycogen Phosphorylase B"/>
    <property type="match status" value="2"/>
</dbReference>
<dbReference type="AlphaFoldDB" id="A0A0G1HPQ2"/>
<evidence type="ECO:0000256" key="1">
    <source>
        <dbReference type="ARBA" id="ARBA00022679"/>
    </source>
</evidence>
<feature type="domain" description="Glycosyl transferase family 1" evidence="2">
    <location>
        <begin position="192"/>
        <end position="348"/>
    </location>
</feature>
<sequence length="370" mass="42671">MKVALVHDYIKEFGGAERVLRVLSDMYPNAPIYTAFRVRGSTCDIEFSDRKIYESSWAFFIKYGNLYSPLRFLIPLIWGSMNLSKYDLVITSCSSYFARGFKVSQHTKELAYCHTPPRFLYGYETSINLQRYWIVRVYAMIVNHFLRIFDWYSSRRVNKWIVNSDNVKNRVWKFYRKEAEVVYPPVEVEKFINNSKGIKKQNYFLIVSRLVGAKGLVEAAEAAKHCGFKLKIVGEAVGFSKIKQELEKIEAVELVGRVSDRKMMGLYAKAKGFIALAKDEDFGMTVVEAMASGAPVIAYNGGGFKETVVDGKTGLLIDNTDTQTLELAMKKFDRVSWKRKDLIRQSRKFSRELFEQKIRKTIGKIIVDEK</sequence>
<dbReference type="Pfam" id="PF00534">
    <property type="entry name" value="Glycos_transf_1"/>
    <property type="match status" value="1"/>
</dbReference>
<organism evidence="3 4">
    <name type="scientific">Candidatus Collierbacteria bacterium GW2011_GWC2_44_18</name>
    <dbReference type="NCBI Taxonomy" id="1618392"/>
    <lineage>
        <taxon>Bacteria</taxon>
        <taxon>Candidatus Collieribacteriota</taxon>
    </lineage>
</organism>
<comment type="caution">
    <text evidence="3">The sequence shown here is derived from an EMBL/GenBank/DDBJ whole genome shotgun (WGS) entry which is preliminary data.</text>
</comment>